<feature type="compositionally biased region" description="Low complexity" evidence="1">
    <location>
        <begin position="437"/>
        <end position="477"/>
    </location>
</feature>
<dbReference type="Pfam" id="PF08309">
    <property type="entry name" value="LVIVD"/>
    <property type="match status" value="2"/>
</dbReference>
<dbReference type="PROSITE" id="PS51318">
    <property type="entry name" value="TAT"/>
    <property type="match status" value="1"/>
</dbReference>
<evidence type="ECO:0000256" key="1">
    <source>
        <dbReference type="SAM" id="MobiDB-lite"/>
    </source>
</evidence>
<name>A0ABD5VEJ9_9EURY</name>
<protein>
    <submittedName>
        <fullName evidence="2">LVIVD repeat-containing protein</fullName>
    </submittedName>
</protein>
<feature type="region of interest" description="Disordered" evidence="1">
    <location>
        <begin position="435"/>
        <end position="487"/>
    </location>
</feature>
<dbReference type="RefSeq" id="WP_336348916.1">
    <property type="nucleotide sequence ID" value="NZ_JAZAQL010000001.1"/>
</dbReference>
<sequence>MEHDPWSLRRRDVLRAGASATAVAALGATASATEAGATDATTLASSAAYAPRGQVDIDGAAEAVVTPDGETAFVAVGSGFVSVDVSDPANPTVVGEAAGLQSPDGENVREVLDVKYDDGQLLVPTAAQGGGPRGFYLYDVSDPANPTQVGDWFPTPESGIHNAALVDGVAYLTTGFNLEVDIVDVSGDAFERLATWEPSDWNEDWARPRNAPLHDLYVQDGVAYCAYWDAGVFVVDVSDPANPSFLSRVGEYTLEENQELTQSAYIEPGGNAHYVTVNEDASLMAEGGESWDLDASDDSGGPSGITLYDISDAANPERVGHVAPPVSRSNAYRGGTWTTSHNFDLRNGRLYASWYQGGVSVHDVSDPANPERVAWWASPTERAFWTARLAKPGEFFVASSYEVNGTTGGLLTFPDVAGEMAEKPSEVAWTREELEARAPATTTEPTTTTTTAPTTTEPTTAEPTTAMPEEAPTTTTEDASGSTPGFGVLAALAGLGVGASRLLRSRDDDA</sequence>
<reference evidence="2 3" key="1">
    <citation type="journal article" date="2019" name="Int. J. Syst. Evol. Microbiol.">
        <title>The Global Catalogue of Microorganisms (GCM) 10K type strain sequencing project: providing services to taxonomists for standard genome sequencing and annotation.</title>
        <authorList>
            <consortium name="The Broad Institute Genomics Platform"/>
            <consortium name="The Broad Institute Genome Sequencing Center for Infectious Disease"/>
            <person name="Wu L."/>
            <person name="Ma J."/>
        </authorList>
    </citation>
    <scope>NUCLEOTIDE SEQUENCE [LARGE SCALE GENOMIC DNA]</scope>
    <source>
        <strain evidence="2 3">GX26</strain>
    </source>
</reference>
<evidence type="ECO:0000313" key="3">
    <source>
        <dbReference type="Proteomes" id="UP001596395"/>
    </source>
</evidence>
<accession>A0ABD5VEJ9</accession>
<gene>
    <name evidence="2" type="ORF">ACFQGB_03450</name>
</gene>
<keyword evidence="3" id="KW-1185">Reference proteome</keyword>
<comment type="caution">
    <text evidence="2">The sequence shown here is derived from an EMBL/GenBank/DDBJ whole genome shotgun (WGS) entry which is preliminary data.</text>
</comment>
<dbReference type="SUPFAM" id="SSF63825">
    <property type="entry name" value="YWTD domain"/>
    <property type="match status" value="1"/>
</dbReference>
<dbReference type="EMBL" id="JBHSXN010000001">
    <property type="protein sequence ID" value="MFC6951909.1"/>
    <property type="molecule type" value="Genomic_DNA"/>
</dbReference>
<evidence type="ECO:0000313" key="2">
    <source>
        <dbReference type="EMBL" id="MFC6951909.1"/>
    </source>
</evidence>
<dbReference type="Proteomes" id="UP001596395">
    <property type="component" value="Unassembled WGS sequence"/>
</dbReference>
<organism evidence="2 3">
    <name type="scientific">Halorubellus litoreus</name>
    <dbReference type="NCBI Taxonomy" id="755308"/>
    <lineage>
        <taxon>Archaea</taxon>
        <taxon>Methanobacteriati</taxon>
        <taxon>Methanobacteriota</taxon>
        <taxon>Stenosarchaea group</taxon>
        <taxon>Halobacteria</taxon>
        <taxon>Halobacteriales</taxon>
        <taxon>Halorubellaceae</taxon>
        <taxon>Halorubellus</taxon>
    </lineage>
</organism>
<dbReference type="InterPro" id="IPR013211">
    <property type="entry name" value="LVIVD"/>
</dbReference>
<proteinExistence type="predicted"/>
<dbReference type="InterPro" id="IPR006311">
    <property type="entry name" value="TAT_signal"/>
</dbReference>
<dbReference type="AlphaFoldDB" id="A0ABD5VEJ9"/>